<dbReference type="OrthoDB" id="9805029at2"/>
<sequence length="501" mass="53640">MSAFKTERATPVHPLVRLRGVSKRFGDVLANDGVSFDVPRGSVLALVGENGAGKSTTMNILSGLYLPDAGQIEVDGQALALGSPKASLAAGIGMVHQQFRLVETLTGFENISLAIDRGRFLQRRSADDALRQQMHDLGFDLDLTVPVWQLSLARRQQLEILRVLSAGARVLALDEPTSVLSPIETQGLFAIIEKIAASGRSVVLISHKLSEILGVARDIVVMRGGRVVHVGLAKDSDPDSLARHIVGDRRFTTEARPATRRGDVVLTVDKLSVADHRGARVVRDVAFKAHRGEVVAMIGVTGNGQTELMETIGGLRKPLSGRIESPQLNGRRHFAYIPAQHLGTGLAPGLTVRENALLGRQFLPAFGPWLRRRAVDANAREVIARFGVKIADNAPVRRLSGGNLQRIVLGRELQDDPKLIIADYPTRGLDVASAAQIRSALIAAAAAGAAVLMSSEELEESLSMATRVLVMHSGAIVADLPAEEADLETIGRLMIGGREAA</sequence>
<evidence type="ECO:0000256" key="3">
    <source>
        <dbReference type="ARBA" id="ARBA00022840"/>
    </source>
</evidence>
<dbReference type="Gene3D" id="3.40.50.300">
    <property type="entry name" value="P-loop containing nucleotide triphosphate hydrolases"/>
    <property type="match status" value="2"/>
</dbReference>
<evidence type="ECO:0000259" key="4">
    <source>
        <dbReference type="PROSITE" id="PS50893"/>
    </source>
</evidence>
<dbReference type="AlphaFoldDB" id="A0A1G6DL64"/>
<evidence type="ECO:0000313" key="6">
    <source>
        <dbReference type="Proteomes" id="UP000199071"/>
    </source>
</evidence>
<dbReference type="RefSeq" id="WP_090878375.1">
    <property type="nucleotide sequence ID" value="NZ_FMXQ01000007.1"/>
</dbReference>
<dbReference type="InterPro" id="IPR003593">
    <property type="entry name" value="AAA+_ATPase"/>
</dbReference>
<dbReference type="PANTHER" id="PTHR43790">
    <property type="entry name" value="CARBOHYDRATE TRANSPORT ATP-BINDING PROTEIN MG119-RELATED"/>
    <property type="match status" value="1"/>
</dbReference>
<dbReference type="InterPro" id="IPR027417">
    <property type="entry name" value="P-loop_NTPase"/>
</dbReference>
<feature type="domain" description="ABC transporter" evidence="4">
    <location>
        <begin position="16"/>
        <end position="249"/>
    </location>
</feature>
<dbReference type="InterPro" id="IPR017871">
    <property type="entry name" value="ABC_transporter-like_CS"/>
</dbReference>
<dbReference type="SMART" id="SM00382">
    <property type="entry name" value="AAA"/>
    <property type="match status" value="2"/>
</dbReference>
<reference evidence="5 6" key="1">
    <citation type="submission" date="2016-10" db="EMBL/GenBank/DDBJ databases">
        <authorList>
            <person name="de Groot N.N."/>
        </authorList>
    </citation>
    <scope>NUCLEOTIDE SEQUENCE [LARGE SCALE GENOMIC DNA]</scope>
    <source>
        <strain evidence="5 6">ATCC 35022</strain>
    </source>
</reference>
<protein>
    <submittedName>
        <fullName evidence="5">Simple sugar transport system ATP-binding protein</fullName>
    </submittedName>
</protein>
<evidence type="ECO:0000313" key="5">
    <source>
        <dbReference type="EMBL" id="SDB45878.1"/>
    </source>
</evidence>
<dbReference type="EMBL" id="FMXQ01000007">
    <property type="protein sequence ID" value="SDB45878.1"/>
    <property type="molecule type" value="Genomic_DNA"/>
</dbReference>
<dbReference type="STRING" id="665467.SAMN02982931_03557"/>
<feature type="domain" description="ABC transporter" evidence="4">
    <location>
        <begin position="266"/>
        <end position="498"/>
    </location>
</feature>
<dbReference type="GO" id="GO:0005524">
    <property type="term" value="F:ATP binding"/>
    <property type="evidence" value="ECO:0007669"/>
    <property type="project" value="UniProtKB-KW"/>
</dbReference>
<dbReference type="PROSITE" id="PS00211">
    <property type="entry name" value="ABC_TRANSPORTER_1"/>
    <property type="match status" value="1"/>
</dbReference>
<dbReference type="GO" id="GO:0016887">
    <property type="term" value="F:ATP hydrolysis activity"/>
    <property type="evidence" value="ECO:0007669"/>
    <property type="project" value="InterPro"/>
</dbReference>
<evidence type="ECO:0000256" key="2">
    <source>
        <dbReference type="ARBA" id="ARBA00022741"/>
    </source>
</evidence>
<dbReference type="InterPro" id="IPR003439">
    <property type="entry name" value="ABC_transporter-like_ATP-bd"/>
</dbReference>
<gene>
    <name evidence="5" type="ORF">SAMN02982931_03557</name>
</gene>
<evidence type="ECO:0000256" key="1">
    <source>
        <dbReference type="ARBA" id="ARBA00005417"/>
    </source>
</evidence>
<dbReference type="PROSITE" id="PS50893">
    <property type="entry name" value="ABC_TRANSPORTER_2"/>
    <property type="match status" value="2"/>
</dbReference>
<accession>A0A1G6DL64</accession>
<dbReference type="PANTHER" id="PTHR43790:SF4">
    <property type="entry name" value="GUANOSINE IMPORT ATP-BINDING PROTEIN NUPO"/>
    <property type="match status" value="1"/>
</dbReference>
<dbReference type="CDD" id="cd03216">
    <property type="entry name" value="ABC_Carb_Monos_I"/>
    <property type="match status" value="1"/>
</dbReference>
<dbReference type="Proteomes" id="UP000199071">
    <property type="component" value="Unassembled WGS sequence"/>
</dbReference>
<keyword evidence="3 5" id="KW-0067">ATP-binding</keyword>
<organism evidence="5 6">
    <name type="scientific">Bauldia litoralis</name>
    <dbReference type="NCBI Taxonomy" id="665467"/>
    <lineage>
        <taxon>Bacteria</taxon>
        <taxon>Pseudomonadati</taxon>
        <taxon>Pseudomonadota</taxon>
        <taxon>Alphaproteobacteria</taxon>
        <taxon>Hyphomicrobiales</taxon>
        <taxon>Kaistiaceae</taxon>
        <taxon>Bauldia</taxon>
    </lineage>
</organism>
<comment type="similarity">
    <text evidence="1">Belongs to the ABC transporter superfamily.</text>
</comment>
<keyword evidence="5" id="KW-0762">Sugar transport</keyword>
<dbReference type="InterPro" id="IPR050107">
    <property type="entry name" value="ABC_carbohydrate_import_ATPase"/>
</dbReference>
<keyword evidence="6" id="KW-1185">Reference proteome</keyword>
<name>A0A1G6DL64_9HYPH</name>
<dbReference type="SUPFAM" id="SSF52540">
    <property type="entry name" value="P-loop containing nucleoside triphosphate hydrolases"/>
    <property type="match status" value="2"/>
</dbReference>
<dbReference type="Pfam" id="PF00005">
    <property type="entry name" value="ABC_tran"/>
    <property type="match status" value="2"/>
</dbReference>
<keyword evidence="2" id="KW-0547">Nucleotide-binding</keyword>
<keyword evidence="5" id="KW-0813">Transport</keyword>
<proteinExistence type="inferred from homology"/>